<evidence type="ECO:0000313" key="2">
    <source>
        <dbReference type="Proteomes" id="UP001303046"/>
    </source>
</evidence>
<evidence type="ECO:0000313" key="1">
    <source>
        <dbReference type="EMBL" id="KAK6732348.1"/>
    </source>
</evidence>
<accession>A0ABR1C4M8</accession>
<protein>
    <submittedName>
        <fullName evidence="1">Uncharacterized protein</fullName>
    </submittedName>
</protein>
<keyword evidence="2" id="KW-1185">Reference proteome</keyword>
<organism evidence="1 2">
    <name type="scientific">Necator americanus</name>
    <name type="common">Human hookworm</name>
    <dbReference type="NCBI Taxonomy" id="51031"/>
    <lineage>
        <taxon>Eukaryota</taxon>
        <taxon>Metazoa</taxon>
        <taxon>Ecdysozoa</taxon>
        <taxon>Nematoda</taxon>
        <taxon>Chromadorea</taxon>
        <taxon>Rhabditida</taxon>
        <taxon>Rhabditina</taxon>
        <taxon>Rhabditomorpha</taxon>
        <taxon>Strongyloidea</taxon>
        <taxon>Ancylostomatidae</taxon>
        <taxon>Bunostominae</taxon>
        <taxon>Necator</taxon>
    </lineage>
</organism>
<gene>
    <name evidence="1" type="primary">Necator_chrII.g4415</name>
    <name evidence="1" type="ORF">RB195_016623</name>
</gene>
<comment type="caution">
    <text evidence="1">The sequence shown here is derived from an EMBL/GenBank/DDBJ whole genome shotgun (WGS) entry which is preliminary data.</text>
</comment>
<dbReference type="EMBL" id="JAVFWL010000002">
    <property type="protein sequence ID" value="KAK6732348.1"/>
    <property type="molecule type" value="Genomic_DNA"/>
</dbReference>
<dbReference type="Proteomes" id="UP001303046">
    <property type="component" value="Unassembled WGS sequence"/>
</dbReference>
<reference evidence="1 2" key="1">
    <citation type="submission" date="2023-08" db="EMBL/GenBank/DDBJ databases">
        <title>A Necator americanus chromosomal reference genome.</title>
        <authorList>
            <person name="Ilik V."/>
            <person name="Petrzelkova K.J."/>
            <person name="Pardy F."/>
            <person name="Fuh T."/>
            <person name="Niatou-Singa F.S."/>
            <person name="Gouil Q."/>
            <person name="Baker L."/>
            <person name="Ritchie M.E."/>
            <person name="Jex A.R."/>
            <person name="Gazzola D."/>
            <person name="Li H."/>
            <person name="Toshio Fujiwara R."/>
            <person name="Zhan B."/>
            <person name="Aroian R.V."/>
            <person name="Pafco B."/>
            <person name="Schwarz E.M."/>
        </authorList>
    </citation>
    <scope>NUCLEOTIDE SEQUENCE [LARGE SCALE GENOMIC DNA]</scope>
    <source>
        <strain evidence="1 2">Aroian</strain>
        <tissue evidence="1">Whole animal</tissue>
    </source>
</reference>
<name>A0ABR1C4M8_NECAM</name>
<proteinExistence type="predicted"/>
<sequence>MARFACDGRASECDVAAVAQRRFNIAMASASDERRELGRQEFADFGQISVTVGYVSASLRENCQKELDAHGT</sequence>